<dbReference type="InterPro" id="IPR018060">
    <property type="entry name" value="HTH_AraC"/>
</dbReference>
<dbReference type="EMBL" id="CP026378">
    <property type="protein sequence ID" value="AUY27084.1"/>
    <property type="molecule type" value="Genomic_DNA"/>
</dbReference>
<dbReference type="InterPro" id="IPR029062">
    <property type="entry name" value="Class_I_gatase-like"/>
</dbReference>
<keyword evidence="1" id="KW-0805">Transcription regulation</keyword>
<keyword evidence="5" id="KW-1185">Reference proteome</keyword>
<evidence type="ECO:0000256" key="2">
    <source>
        <dbReference type="ARBA" id="ARBA00023163"/>
    </source>
</evidence>
<dbReference type="Proteomes" id="UP000237673">
    <property type="component" value="Chromosome"/>
</dbReference>
<dbReference type="PROSITE" id="PS01124">
    <property type="entry name" value="HTH_ARAC_FAMILY_2"/>
    <property type="match status" value="1"/>
</dbReference>
<dbReference type="Pfam" id="PF01965">
    <property type="entry name" value="DJ-1_PfpI"/>
    <property type="match status" value="1"/>
</dbReference>
<dbReference type="InterPro" id="IPR002818">
    <property type="entry name" value="DJ-1/PfpI"/>
</dbReference>
<dbReference type="Gene3D" id="1.10.10.60">
    <property type="entry name" value="Homeodomain-like"/>
    <property type="match status" value="1"/>
</dbReference>
<dbReference type="Pfam" id="PF12833">
    <property type="entry name" value="HTH_18"/>
    <property type="match status" value="1"/>
</dbReference>
<accession>A0ABM6S5S2</accession>
<dbReference type="RefSeq" id="WP_084970024.1">
    <property type="nucleotide sequence ID" value="NZ_CP026378.1"/>
</dbReference>
<feature type="domain" description="HTH araC/xylS-type" evidence="3">
    <location>
        <begin position="221"/>
        <end position="319"/>
    </location>
</feature>
<gene>
    <name evidence="4" type="ORF">C2E16_05645</name>
</gene>
<protein>
    <submittedName>
        <fullName evidence="4">AraC family transcriptional regulator</fullName>
    </submittedName>
</protein>
<dbReference type="SMART" id="SM00342">
    <property type="entry name" value="HTH_ARAC"/>
    <property type="match status" value="1"/>
</dbReference>
<dbReference type="InterPro" id="IPR052158">
    <property type="entry name" value="INH-QAR"/>
</dbReference>
<dbReference type="PANTHER" id="PTHR43130:SF3">
    <property type="entry name" value="HTH-TYPE TRANSCRIPTIONAL REGULATOR RV1931C"/>
    <property type="match status" value="1"/>
</dbReference>
<dbReference type="CDD" id="cd03137">
    <property type="entry name" value="GATase1_AraC_1"/>
    <property type="match status" value="1"/>
</dbReference>
<dbReference type="SUPFAM" id="SSF46689">
    <property type="entry name" value="Homeodomain-like"/>
    <property type="match status" value="2"/>
</dbReference>
<proteinExistence type="predicted"/>
<dbReference type="GeneID" id="84630466"/>
<evidence type="ECO:0000313" key="4">
    <source>
        <dbReference type="EMBL" id="AUY27084.1"/>
    </source>
</evidence>
<reference evidence="4 5" key="1">
    <citation type="submission" date="2018-01" db="EMBL/GenBank/DDBJ databases">
        <title>Complete and assembled Genome of Pantoea calida DSM22759T.</title>
        <authorList>
            <person name="Stevens M.J.A."/>
            <person name="Zurfluh K."/>
            <person name="Stephan R."/>
        </authorList>
    </citation>
    <scope>NUCLEOTIDE SEQUENCE [LARGE SCALE GENOMIC DNA]</scope>
    <source>
        <strain evidence="4 5">DSM 22759</strain>
    </source>
</reference>
<name>A0ABM6S5S2_9GAMM</name>
<evidence type="ECO:0000259" key="3">
    <source>
        <dbReference type="PROSITE" id="PS01124"/>
    </source>
</evidence>
<dbReference type="PANTHER" id="PTHR43130">
    <property type="entry name" value="ARAC-FAMILY TRANSCRIPTIONAL REGULATOR"/>
    <property type="match status" value="1"/>
</dbReference>
<sequence>MIKVLIIIPEGGMLFEAAGIAEILSHASRTGRFTGGGEAYQVSITAGKSNTAVKGFSGIRLSVNHYLSDLSVNAGWDTIIVTGRGMDKDERRLIANWLRQAEPYARRVVSICGGSLLLAESGLLDGRKATTHWQLLDVLKTGFPNVKVDEDSIYTRDGKIWTSAGVSAGFDLTLALIEEDYGFQHARSVAQDMVMFLKRPGGQSQFSRYVVNQAVQPGPVRDLQVWILENLAENLTIDSLASRVSMSPRNFVRVFTRETGTTPAKYVEAARLDAARALLEQSPLRIEQVATITGFKNVLKMRRAFERGLKLTPSEYRQRFGAEKLS</sequence>
<evidence type="ECO:0000256" key="1">
    <source>
        <dbReference type="ARBA" id="ARBA00023015"/>
    </source>
</evidence>
<dbReference type="SUPFAM" id="SSF52317">
    <property type="entry name" value="Class I glutamine amidotransferase-like"/>
    <property type="match status" value="1"/>
</dbReference>
<keyword evidence="2" id="KW-0804">Transcription</keyword>
<organism evidence="4 5">
    <name type="scientific">Mixta calida</name>
    <dbReference type="NCBI Taxonomy" id="665913"/>
    <lineage>
        <taxon>Bacteria</taxon>
        <taxon>Pseudomonadati</taxon>
        <taxon>Pseudomonadota</taxon>
        <taxon>Gammaproteobacteria</taxon>
        <taxon>Enterobacterales</taxon>
        <taxon>Erwiniaceae</taxon>
        <taxon>Mixta</taxon>
    </lineage>
</organism>
<evidence type="ECO:0000313" key="5">
    <source>
        <dbReference type="Proteomes" id="UP000237673"/>
    </source>
</evidence>
<dbReference type="InterPro" id="IPR009057">
    <property type="entry name" value="Homeodomain-like_sf"/>
</dbReference>
<dbReference type="Gene3D" id="3.40.50.880">
    <property type="match status" value="1"/>
</dbReference>